<evidence type="ECO:0000313" key="1">
    <source>
        <dbReference type="EMBL" id="MCY1009985.1"/>
    </source>
</evidence>
<dbReference type="RefSeq" id="WP_267772760.1">
    <property type="nucleotide sequence ID" value="NZ_JAPNKE010000002.1"/>
</dbReference>
<evidence type="ECO:0000313" key="2">
    <source>
        <dbReference type="Proteomes" id="UP001150924"/>
    </source>
</evidence>
<organism evidence="1 2">
    <name type="scientific">Nannocystis pusilla</name>
    <dbReference type="NCBI Taxonomy" id="889268"/>
    <lineage>
        <taxon>Bacteria</taxon>
        <taxon>Pseudomonadati</taxon>
        <taxon>Myxococcota</taxon>
        <taxon>Polyangia</taxon>
        <taxon>Nannocystales</taxon>
        <taxon>Nannocystaceae</taxon>
        <taxon>Nannocystis</taxon>
    </lineage>
</organism>
<accession>A0A9X3J0F0</accession>
<comment type="caution">
    <text evidence="1">The sequence shown here is derived from an EMBL/GenBank/DDBJ whole genome shotgun (WGS) entry which is preliminary data.</text>
</comment>
<dbReference type="AlphaFoldDB" id="A0A9X3J0F0"/>
<keyword evidence="2" id="KW-1185">Reference proteome</keyword>
<name>A0A9X3J0F0_9BACT</name>
<dbReference type="EMBL" id="JAPNKE010000002">
    <property type="protein sequence ID" value="MCY1009985.1"/>
    <property type="molecule type" value="Genomic_DNA"/>
</dbReference>
<proteinExistence type="predicted"/>
<sequence>MTVDEFRRAVERLEDTWRLAEHMERAGYEDPVEREWASLFVTDPKPAEPRGRGERVLVVVVTPWNQPPFGSEDDPLGALRRELANWPGVEAVGVPDLDPQFGTFWSFPVTLRLSQ</sequence>
<gene>
    <name evidence="1" type="ORF">OV079_31370</name>
</gene>
<dbReference type="Proteomes" id="UP001150924">
    <property type="component" value="Unassembled WGS sequence"/>
</dbReference>
<protein>
    <submittedName>
        <fullName evidence="1">Uncharacterized protein</fullName>
    </submittedName>
</protein>
<reference evidence="1" key="1">
    <citation type="submission" date="2022-11" db="EMBL/GenBank/DDBJ databases">
        <title>Minimal conservation of predation-associated metabolite biosynthetic gene clusters underscores biosynthetic potential of Myxococcota including descriptions for ten novel species: Archangium lansinium sp. nov., Myxococcus landrumus sp. nov., Nannocystis bai.</title>
        <authorList>
            <person name="Ahearne A."/>
            <person name="Stevens C."/>
            <person name="Phillips K."/>
        </authorList>
    </citation>
    <scope>NUCLEOTIDE SEQUENCE</scope>
    <source>
        <strain evidence="1">Na p29</strain>
    </source>
</reference>